<evidence type="ECO:0008006" key="3">
    <source>
        <dbReference type="Google" id="ProtNLM"/>
    </source>
</evidence>
<dbReference type="Proteomes" id="UP000029964">
    <property type="component" value="Unassembled WGS sequence"/>
</dbReference>
<dbReference type="AlphaFoldDB" id="A0A086TG85"/>
<dbReference type="HOGENOM" id="CLU_865894_0_0_1"/>
<organism evidence="1 2">
    <name type="scientific">Hapsidospora chrysogenum (strain ATCC 11550 / CBS 779.69 / DSM 880 / IAM 14645 / JCM 23072 / IMI 49137)</name>
    <name type="common">Acremonium chrysogenum</name>
    <dbReference type="NCBI Taxonomy" id="857340"/>
    <lineage>
        <taxon>Eukaryota</taxon>
        <taxon>Fungi</taxon>
        <taxon>Dikarya</taxon>
        <taxon>Ascomycota</taxon>
        <taxon>Pezizomycotina</taxon>
        <taxon>Sordariomycetes</taxon>
        <taxon>Hypocreomycetidae</taxon>
        <taxon>Hypocreales</taxon>
        <taxon>Bionectriaceae</taxon>
        <taxon>Hapsidospora</taxon>
    </lineage>
</organism>
<dbReference type="EMBL" id="JPKY01000004">
    <property type="protein sequence ID" value="KFH48367.1"/>
    <property type="molecule type" value="Genomic_DNA"/>
</dbReference>
<sequence>MEAPPCAALPEASYRVLAIPELLALILIHLDQRSLLTKAQRVGKRWKDVLHASPALRRHLFFYVPATEPRRPPEEKTLNPLLAVAFPPWFTQFAATGAMDDLGPRSQPRSQAHKKLQQARVYRLRGEDNPFLRKCASWMYMHVSDPPTRSVALCRARFVRRPMREKSFAHPVYYPEGLRMLHLLLLTLPESTDPREMVRSFQVLWAPPGDGGIITEAHALAARRIGMTFPPQERGSPEECAKKVGGMAAELLVEKTLSFSASSSTERNGKMMDATAVGVADAYEACGLQYFVREFAEEMKPYQHTELVLADTVSSYGTVVE</sequence>
<dbReference type="OrthoDB" id="3800738at2759"/>
<evidence type="ECO:0000313" key="2">
    <source>
        <dbReference type="Proteomes" id="UP000029964"/>
    </source>
</evidence>
<evidence type="ECO:0000313" key="1">
    <source>
        <dbReference type="EMBL" id="KFH48367.1"/>
    </source>
</evidence>
<keyword evidence="2" id="KW-1185">Reference proteome</keyword>
<accession>A0A086TG85</accession>
<reference evidence="2" key="1">
    <citation type="journal article" date="2014" name="Genome Announc.">
        <title>Genome sequence and annotation of Acremonium chrysogenum, producer of the beta-lactam antibiotic cephalosporin C.</title>
        <authorList>
            <person name="Terfehr D."/>
            <person name="Dahlmann T.A."/>
            <person name="Specht T."/>
            <person name="Zadra I."/>
            <person name="Kuernsteiner H."/>
            <person name="Kueck U."/>
        </authorList>
    </citation>
    <scope>NUCLEOTIDE SEQUENCE [LARGE SCALE GENOMIC DNA]</scope>
    <source>
        <strain evidence="2">ATCC 11550 / CBS 779.69 / DSM 880 / IAM 14645 / JCM 23072 / IMI 49137</strain>
    </source>
</reference>
<name>A0A086TG85_HAPC1</name>
<gene>
    <name evidence="1" type="ORF">ACRE_008520</name>
</gene>
<dbReference type="SUPFAM" id="SSF81383">
    <property type="entry name" value="F-box domain"/>
    <property type="match status" value="1"/>
</dbReference>
<comment type="caution">
    <text evidence="1">The sequence shown here is derived from an EMBL/GenBank/DDBJ whole genome shotgun (WGS) entry which is preliminary data.</text>
</comment>
<dbReference type="STRING" id="857340.A0A086TG85"/>
<protein>
    <recommendedName>
        <fullName evidence="3">F-box domain-containing protein</fullName>
    </recommendedName>
</protein>
<proteinExistence type="predicted"/>
<dbReference type="InterPro" id="IPR036047">
    <property type="entry name" value="F-box-like_dom_sf"/>
</dbReference>